<sequence length="183" mass="20534">MKGFQNDTILEDDTSSGFNLERKTDDDEKTQRIGVEEFINHPLYTKMNDYDFSLLRLKKPINFGGNDAHTPVCLPPADTFDQLDLNGRNLTVAGWGLHKENAKATTRVLQKLVVPYLPKEDCQKQLPKRIILTGRMICGGDEKAGTDACNGDSGGPLMNQQQPSKQWWQVGVVSWGELCNFFS</sequence>
<dbReference type="PROSITE" id="PS50240">
    <property type="entry name" value="TRYPSIN_DOM"/>
    <property type="match status" value="1"/>
</dbReference>
<dbReference type="CDD" id="cd00190">
    <property type="entry name" value="Tryp_SPc"/>
    <property type="match status" value="1"/>
</dbReference>
<evidence type="ECO:0000256" key="1">
    <source>
        <dbReference type="ARBA" id="ARBA00023157"/>
    </source>
</evidence>
<name>A0A1D2MZX0_ORCCI</name>
<dbReference type="SUPFAM" id="SSF50494">
    <property type="entry name" value="Trypsin-like serine proteases"/>
    <property type="match status" value="1"/>
</dbReference>
<dbReference type="GO" id="GO:0004252">
    <property type="term" value="F:serine-type endopeptidase activity"/>
    <property type="evidence" value="ECO:0007669"/>
    <property type="project" value="InterPro"/>
</dbReference>
<dbReference type="PANTHER" id="PTHR24252">
    <property type="entry name" value="ACROSIN-RELATED"/>
    <property type="match status" value="1"/>
</dbReference>
<organism evidence="4 5">
    <name type="scientific">Orchesella cincta</name>
    <name type="common">Springtail</name>
    <name type="synonym">Podura cincta</name>
    <dbReference type="NCBI Taxonomy" id="48709"/>
    <lineage>
        <taxon>Eukaryota</taxon>
        <taxon>Metazoa</taxon>
        <taxon>Ecdysozoa</taxon>
        <taxon>Arthropoda</taxon>
        <taxon>Hexapoda</taxon>
        <taxon>Collembola</taxon>
        <taxon>Entomobryomorpha</taxon>
        <taxon>Entomobryoidea</taxon>
        <taxon>Orchesellidae</taxon>
        <taxon>Orchesellinae</taxon>
        <taxon>Orchesella</taxon>
    </lineage>
</organism>
<dbReference type="InterPro" id="IPR001314">
    <property type="entry name" value="Peptidase_S1A"/>
</dbReference>
<keyword evidence="1" id="KW-1015">Disulfide bond</keyword>
<keyword evidence="5" id="KW-1185">Reference proteome</keyword>
<dbReference type="InterPro" id="IPR001254">
    <property type="entry name" value="Trypsin_dom"/>
</dbReference>
<protein>
    <submittedName>
        <fullName evidence="4">Plasma kallikrein</fullName>
    </submittedName>
</protein>
<evidence type="ECO:0000313" key="5">
    <source>
        <dbReference type="Proteomes" id="UP000094527"/>
    </source>
</evidence>
<dbReference type="PROSITE" id="PS00135">
    <property type="entry name" value="TRYPSIN_SER"/>
    <property type="match status" value="1"/>
</dbReference>
<gene>
    <name evidence="4" type="ORF">Ocin01_08182</name>
</gene>
<dbReference type="InterPro" id="IPR033116">
    <property type="entry name" value="TRYPSIN_SER"/>
</dbReference>
<dbReference type="InterPro" id="IPR043504">
    <property type="entry name" value="Peptidase_S1_PA_chymotrypsin"/>
</dbReference>
<evidence type="ECO:0000256" key="2">
    <source>
        <dbReference type="ARBA" id="ARBA00024195"/>
    </source>
</evidence>
<accession>A0A1D2MZX0</accession>
<dbReference type="Proteomes" id="UP000094527">
    <property type="component" value="Unassembled WGS sequence"/>
</dbReference>
<evidence type="ECO:0000313" key="4">
    <source>
        <dbReference type="EMBL" id="ODM98501.1"/>
    </source>
</evidence>
<dbReference type="Gene3D" id="2.40.10.10">
    <property type="entry name" value="Trypsin-like serine proteases"/>
    <property type="match status" value="2"/>
</dbReference>
<dbReference type="Pfam" id="PF00089">
    <property type="entry name" value="Trypsin"/>
    <property type="match status" value="1"/>
</dbReference>
<proteinExistence type="inferred from homology"/>
<dbReference type="EMBL" id="LJIJ01000348">
    <property type="protein sequence ID" value="ODM98501.1"/>
    <property type="molecule type" value="Genomic_DNA"/>
</dbReference>
<evidence type="ECO:0000259" key="3">
    <source>
        <dbReference type="PROSITE" id="PS50240"/>
    </source>
</evidence>
<dbReference type="PANTHER" id="PTHR24252:SF7">
    <property type="entry name" value="HYALIN"/>
    <property type="match status" value="1"/>
</dbReference>
<dbReference type="SMART" id="SM00020">
    <property type="entry name" value="Tryp_SPc"/>
    <property type="match status" value="1"/>
</dbReference>
<dbReference type="OrthoDB" id="547031at2759"/>
<dbReference type="STRING" id="48709.A0A1D2MZX0"/>
<dbReference type="GO" id="GO:0006508">
    <property type="term" value="P:proteolysis"/>
    <property type="evidence" value="ECO:0007669"/>
    <property type="project" value="InterPro"/>
</dbReference>
<comment type="caution">
    <text evidence="4">The sequence shown here is derived from an EMBL/GenBank/DDBJ whole genome shotgun (WGS) entry which is preliminary data.</text>
</comment>
<dbReference type="InterPro" id="IPR009003">
    <property type="entry name" value="Peptidase_S1_PA"/>
</dbReference>
<dbReference type="PRINTS" id="PR00722">
    <property type="entry name" value="CHYMOTRYPSIN"/>
</dbReference>
<dbReference type="FunFam" id="2.40.10.10:FF:000002">
    <property type="entry name" value="Transmembrane protease serine"/>
    <property type="match status" value="1"/>
</dbReference>
<feature type="domain" description="Peptidase S1" evidence="3">
    <location>
        <begin position="1"/>
        <end position="183"/>
    </location>
</feature>
<dbReference type="AlphaFoldDB" id="A0A1D2MZX0"/>
<comment type="similarity">
    <text evidence="2">Belongs to the peptidase S1 family. CLIP subfamily.</text>
</comment>
<reference evidence="4 5" key="1">
    <citation type="journal article" date="2016" name="Genome Biol. Evol.">
        <title>Gene Family Evolution Reflects Adaptation to Soil Environmental Stressors in the Genome of the Collembolan Orchesella cincta.</title>
        <authorList>
            <person name="Faddeeva-Vakhrusheva A."/>
            <person name="Derks M.F."/>
            <person name="Anvar S.Y."/>
            <person name="Agamennone V."/>
            <person name="Suring W."/>
            <person name="Smit S."/>
            <person name="van Straalen N.M."/>
            <person name="Roelofs D."/>
        </authorList>
    </citation>
    <scope>NUCLEOTIDE SEQUENCE [LARGE SCALE GENOMIC DNA]</scope>
    <source>
        <tissue evidence="4">Mixed pool</tissue>
    </source>
</reference>